<keyword evidence="2" id="KW-0813">Transport</keyword>
<dbReference type="SUPFAM" id="SSF52540">
    <property type="entry name" value="P-loop containing nucleoside triphosphate hydrolases"/>
    <property type="match status" value="1"/>
</dbReference>
<dbReference type="SMART" id="SM00382">
    <property type="entry name" value="AAA"/>
    <property type="match status" value="1"/>
</dbReference>
<organism evidence="6 7">
    <name type="scientific">Allobacillus salarius</name>
    <dbReference type="NCBI Taxonomy" id="1955272"/>
    <lineage>
        <taxon>Bacteria</taxon>
        <taxon>Bacillati</taxon>
        <taxon>Bacillota</taxon>
        <taxon>Bacilli</taxon>
        <taxon>Bacillales</taxon>
        <taxon>Bacillaceae</taxon>
        <taxon>Allobacillus</taxon>
    </lineage>
</organism>
<keyword evidence="7" id="KW-1185">Reference proteome</keyword>
<dbReference type="PANTHER" id="PTHR43335">
    <property type="entry name" value="ABC TRANSPORTER, ATP-BINDING PROTEIN"/>
    <property type="match status" value="1"/>
</dbReference>
<dbReference type="CDD" id="cd03230">
    <property type="entry name" value="ABC_DR_subfamily_A"/>
    <property type="match status" value="1"/>
</dbReference>
<name>A0A556PGH8_9BACI</name>
<dbReference type="GO" id="GO:0005524">
    <property type="term" value="F:ATP binding"/>
    <property type="evidence" value="ECO:0007669"/>
    <property type="project" value="UniProtKB-KW"/>
</dbReference>
<dbReference type="RefSeq" id="WP_144089041.1">
    <property type="nucleotide sequence ID" value="NZ_VMHE01000016.1"/>
</dbReference>
<evidence type="ECO:0000256" key="4">
    <source>
        <dbReference type="ARBA" id="ARBA00022840"/>
    </source>
</evidence>
<gene>
    <name evidence="6" type="ORF">FPQ13_09160</name>
</gene>
<comment type="caution">
    <text evidence="6">The sequence shown here is derived from an EMBL/GenBank/DDBJ whole genome shotgun (WGS) entry which is preliminary data.</text>
</comment>
<dbReference type="GO" id="GO:0016887">
    <property type="term" value="F:ATP hydrolysis activity"/>
    <property type="evidence" value="ECO:0007669"/>
    <property type="project" value="InterPro"/>
</dbReference>
<keyword evidence="4 6" id="KW-0067">ATP-binding</keyword>
<evidence type="ECO:0000313" key="6">
    <source>
        <dbReference type="EMBL" id="TSJ63494.1"/>
    </source>
</evidence>
<dbReference type="AlphaFoldDB" id="A0A556PGH8"/>
<dbReference type="InterPro" id="IPR027417">
    <property type="entry name" value="P-loop_NTPase"/>
</dbReference>
<evidence type="ECO:0000256" key="2">
    <source>
        <dbReference type="ARBA" id="ARBA00022448"/>
    </source>
</evidence>
<dbReference type="Gene3D" id="3.40.50.300">
    <property type="entry name" value="P-loop containing nucleotide triphosphate hydrolases"/>
    <property type="match status" value="1"/>
</dbReference>
<sequence length="303" mass="33928">MSIIEVNHLTKKYGTTEVLKDINLEIYQGEVFGFVGHNGAGKSTFIHTITGITNKSSGSFTIMGFSDRQLNHVKKRIGVMPDVSNLYENMKGLNFLRYMGKLAGDKRNKPELKTLMKEVGLEGAAQKKIKSYSFGMKKKICIAQALLGNPDLIILDEPTSGIDPESAIKIRDLVIKLKEEGKTIFLTSHNLDEIDKVSDRVGILSDGEIKKLGTPRQLKEDKGAGVTISVRTKPILQKDDIQKLSEKMNTDIIFMEAKRDSTLLQVPSEEDLPEVSKKIIQSDVHLYEMKIEERSLEEVFMNA</sequence>
<dbReference type="InterPro" id="IPR003439">
    <property type="entry name" value="ABC_transporter-like_ATP-bd"/>
</dbReference>
<evidence type="ECO:0000256" key="1">
    <source>
        <dbReference type="ARBA" id="ARBA00005417"/>
    </source>
</evidence>
<evidence type="ECO:0000313" key="7">
    <source>
        <dbReference type="Proteomes" id="UP000316425"/>
    </source>
</evidence>
<dbReference type="Proteomes" id="UP000316425">
    <property type="component" value="Unassembled WGS sequence"/>
</dbReference>
<dbReference type="Pfam" id="PF00005">
    <property type="entry name" value="ABC_tran"/>
    <property type="match status" value="1"/>
</dbReference>
<evidence type="ECO:0000259" key="5">
    <source>
        <dbReference type="PROSITE" id="PS50893"/>
    </source>
</evidence>
<accession>A0A556PGH8</accession>
<dbReference type="PANTHER" id="PTHR43335:SF4">
    <property type="entry name" value="ABC TRANSPORTER, ATP-BINDING PROTEIN"/>
    <property type="match status" value="1"/>
</dbReference>
<feature type="domain" description="ABC transporter" evidence="5">
    <location>
        <begin position="4"/>
        <end position="231"/>
    </location>
</feature>
<evidence type="ECO:0000256" key="3">
    <source>
        <dbReference type="ARBA" id="ARBA00022741"/>
    </source>
</evidence>
<dbReference type="EMBL" id="VMHE01000016">
    <property type="protein sequence ID" value="TSJ63494.1"/>
    <property type="molecule type" value="Genomic_DNA"/>
</dbReference>
<comment type="similarity">
    <text evidence="1">Belongs to the ABC transporter superfamily.</text>
</comment>
<dbReference type="PROSITE" id="PS50893">
    <property type="entry name" value="ABC_TRANSPORTER_2"/>
    <property type="match status" value="1"/>
</dbReference>
<reference evidence="6 7" key="1">
    <citation type="submission" date="2019-07" db="EMBL/GenBank/DDBJ databases">
        <title>Allobacillus sp. nov. SKP isolated from shrimp paste of Euphausiacea.</title>
        <authorList>
            <person name="Kanchanasin P."/>
            <person name="Tanasupawat S."/>
            <person name="Shi W."/>
            <person name="Wu L."/>
            <person name="Ma J."/>
        </authorList>
    </citation>
    <scope>NUCLEOTIDE SEQUENCE [LARGE SCALE GENOMIC DNA]</scope>
    <source>
        <strain evidence="6 7">SKP4-8</strain>
    </source>
</reference>
<dbReference type="InterPro" id="IPR017871">
    <property type="entry name" value="ABC_transporter-like_CS"/>
</dbReference>
<dbReference type="OrthoDB" id="9804819at2"/>
<dbReference type="PROSITE" id="PS00211">
    <property type="entry name" value="ABC_TRANSPORTER_1"/>
    <property type="match status" value="1"/>
</dbReference>
<keyword evidence="3" id="KW-0547">Nucleotide-binding</keyword>
<dbReference type="InterPro" id="IPR003593">
    <property type="entry name" value="AAA+_ATPase"/>
</dbReference>
<protein>
    <submittedName>
        <fullName evidence="6">ABC transporter ATP-binding protein</fullName>
    </submittedName>
</protein>
<proteinExistence type="inferred from homology"/>